<organism evidence="1 3">
    <name type="scientific">Orbilia oligospora</name>
    <name type="common">Nematode-trapping fungus</name>
    <name type="synonym">Arthrobotrys oligospora</name>
    <dbReference type="NCBI Taxonomy" id="2813651"/>
    <lineage>
        <taxon>Eukaryota</taxon>
        <taxon>Fungi</taxon>
        <taxon>Dikarya</taxon>
        <taxon>Ascomycota</taxon>
        <taxon>Pezizomycotina</taxon>
        <taxon>Orbiliomycetes</taxon>
        <taxon>Orbiliales</taxon>
        <taxon>Orbiliaceae</taxon>
        <taxon>Orbilia</taxon>
    </lineage>
</organism>
<gene>
    <name evidence="1" type="ORF">TWF106_004758</name>
    <name evidence="2" type="ORF">TWF191_008347</name>
</gene>
<evidence type="ECO:0000313" key="2">
    <source>
        <dbReference type="EMBL" id="KAF3217930.1"/>
    </source>
</evidence>
<dbReference type="EMBL" id="WIPF01000056">
    <property type="protein sequence ID" value="KAF3217930.1"/>
    <property type="molecule type" value="Genomic_DNA"/>
</dbReference>
<accession>A0A6G1LUP2</accession>
<evidence type="ECO:0000313" key="3">
    <source>
        <dbReference type="Proteomes" id="UP000472727"/>
    </source>
</evidence>
<comment type="caution">
    <text evidence="1">The sequence shown here is derived from an EMBL/GenBank/DDBJ whole genome shotgun (WGS) entry which is preliminary data.</text>
</comment>
<dbReference type="Proteomes" id="UP000472727">
    <property type="component" value="Unassembled WGS sequence"/>
</dbReference>
<evidence type="ECO:0000313" key="1">
    <source>
        <dbReference type="EMBL" id="KAF3198164.1"/>
    </source>
</evidence>
<proteinExistence type="predicted"/>
<evidence type="ECO:0000313" key="4">
    <source>
        <dbReference type="Proteomes" id="UP000483672"/>
    </source>
</evidence>
<name>A0A6G1LUP2_ORBOL</name>
<dbReference type="Proteomes" id="UP000483672">
    <property type="component" value="Unassembled WGS sequence"/>
</dbReference>
<protein>
    <submittedName>
        <fullName evidence="1">Uncharacterized protein</fullName>
    </submittedName>
</protein>
<reference evidence="3 4" key="1">
    <citation type="submission" date="2019-06" db="EMBL/GenBank/DDBJ databases">
        <authorList>
            <person name="Palmer J.M."/>
        </authorList>
    </citation>
    <scope>NUCLEOTIDE SEQUENCE [LARGE SCALE GENOMIC DNA]</scope>
    <source>
        <strain evidence="1 3">TWF106</strain>
        <strain evidence="2 4">TWF191</strain>
    </source>
</reference>
<dbReference type="AlphaFoldDB" id="A0A6G1LUP2"/>
<dbReference type="EMBL" id="WIWS01000214">
    <property type="protein sequence ID" value="KAF3198164.1"/>
    <property type="molecule type" value="Genomic_DNA"/>
</dbReference>
<sequence>MPEGRTGAYSVGMDGVELIEMYPFLKKADENKTAKEIRDEEVDSKRLNEKWSIKNAVQKHRYRRNDDGKGCGSTVDAVREERSRVRFEDGVTLKEDCRLMNFFAN</sequence>